<evidence type="ECO:0000256" key="6">
    <source>
        <dbReference type="ARBA" id="ARBA00023315"/>
    </source>
</evidence>
<sequence>MVDANGDITAPLFDVGPPEVALDLNRFLDRGSEAAGPPPENPFEFLGATPLVLPPMSPVDLFRNHTPHIAGLYEWCKTVLCLPIAAARLVLLGIAIAVGYVTTVVALYGWKDKERPMSRWRSRVMCVTRLCARFILFSFGFCPGQHRSKTTYIYDCL</sequence>
<dbReference type="PANTHER" id="PTHR23063">
    <property type="entry name" value="PHOSPHOLIPID ACYLTRANSFERASE"/>
    <property type="match status" value="1"/>
</dbReference>
<dbReference type="AlphaFoldDB" id="A0A9E7GI72"/>
<dbReference type="EMBL" id="CP097509">
    <property type="protein sequence ID" value="URE15900.1"/>
    <property type="molecule type" value="Genomic_DNA"/>
</dbReference>
<reference evidence="8" key="1">
    <citation type="submission" date="2022-05" db="EMBL/GenBank/DDBJ databases">
        <title>The Musa troglodytarum L. genome provides insights into the mechanism of non-climacteric behaviour and enrichment of carotenoids.</title>
        <authorList>
            <person name="Wang J."/>
        </authorList>
    </citation>
    <scope>NUCLEOTIDE SEQUENCE</scope>
    <source>
        <tissue evidence="8">Leaf</tissue>
    </source>
</reference>
<dbReference type="GO" id="GO:0006644">
    <property type="term" value="P:phospholipid metabolic process"/>
    <property type="evidence" value="ECO:0007669"/>
    <property type="project" value="TreeGrafter"/>
</dbReference>
<evidence type="ECO:0000313" key="8">
    <source>
        <dbReference type="EMBL" id="URE15899.1"/>
    </source>
</evidence>
<dbReference type="GO" id="GO:0071618">
    <property type="term" value="F:lysophosphatidylethanolamine acyltransferase activity"/>
    <property type="evidence" value="ECO:0007669"/>
    <property type="project" value="TreeGrafter"/>
</dbReference>
<keyword evidence="2 7" id="KW-0812">Transmembrane</keyword>
<name>A0A9E7GI72_9LILI</name>
<keyword evidence="1" id="KW-0808">Transferase</keyword>
<dbReference type="OrthoDB" id="272512at2759"/>
<organism evidence="8 9">
    <name type="scientific">Musa troglodytarum</name>
    <name type="common">fe'i banana</name>
    <dbReference type="NCBI Taxonomy" id="320322"/>
    <lineage>
        <taxon>Eukaryota</taxon>
        <taxon>Viridiplantae</taxon>
        <taxon>Streptophyta</taxon>
        <taxon>Embryophyta</taxon>
        <taxon>Tracheophyta</taxon>
        <taxon>Spermatophyta</taxon>
        <taxon>Magnoliopsida</taxon>
        <taxon>Liliopsida</taxon>
        <taxon>Zingiberales</taxon>
        <taxon>Musaceae</taxon>
        <taxon>Musa</taxon>
    </lineage>
</organism>
<evidence type="ECO:0000256" key="7">
    <source>
        <dbReference type="SAM" id="Phobius"/>
    </source>
</evidence>
<dbReference type="Proteomes" id="UP001055439">
    <property type="component" value="Chromosome 7"/>
</dbReference>
<evidence type="ECO:0000313" key="9">
    <source>
        <dbReference type="Proteomes" id="UP001055439"/>
    </source>
</evidence>
<keyword evidence="5 7" id="KW-0472">Membrane</keyword>
<gene>
    <name evidence="8" type="ORF">MUK42_33930</name>
</gene>
<evidence type="ECO:0000256" key="4">
    <source>
        <dbReference type="ARBA" id="ARBA00023098"/>
    </source>
</evidence>
<evidence type="ECO:0000256" key="2">
    <source>
        <dbReference type="ARBA" id="ARBA00022692"/>
    </source>
</evidence>
<keyword evidence="4" id="KW-0443">Lipid metabolism</keyword>
<accession>A0A9E7GI72</accession>
<keyword evidence="6 8" id="KW-0012">Acyltransferase</keyword>
<feature type="transmembrane region" description="Helical" evidence="7">
    <location>
        <begin position="89"/>
        <end position="110"/>
    </location>
</feature>
<proteinExistence type="predicted"/>
<evidence type="ECO:0000256" key="5">
    <source>
        <dbReference type="ARBA" id="ARBA00023136"/>
    </source>
</evidence>
<dbReference type="EMBL" id="CP097509">
    <property type="protein sequence ID" value="URE15898.1"/>
    <property type="molecule type" value="Genomic_DNA"/>
</dbReference>
<keyword evidence="3 7" id="KW-1133">Transmembrane helix</keyword>
<dbReference type="PANTHER" id="PTHR23063:SF52">
    <property type="entry name" value="LYSOPHOSPHATIDYLCHOLINE ACYLTRANSFERASE"/>
    <property type="match status" value="1"/>
</dbReference>
<evidence type="ECO:0000256" key="1">
    <source>
        <dbReference type="ARBA" id="ARBA00022679"/>
    </source>
</evidence>
<protein>
    <submittedName>
        <fullName evidence="8">Acyltransferase</fullName>
    </submittedName>
</protein>
<keyword evidence="9" id="KW-1185">Reference proteome</keyword>
<evidence type="ECO:0000256" key="3">
    <source>
        <dbReference type="ARBA" id="ARBA00022989"/>
    </source>
</evidence>
<dbReference type="EMBL" id="CP097509">
    <property type="protein sequence ID" value="URE15903.1"/>
    <property type="molecule type" value="Genomic_DNA"/>
</dbReference>
<dbReference type="EMBL" id="CP097509">
    <property type="protein sequence ID" value="URE15899.1"/>
    <property type="molecule type" value="Genomic_DNA"/>
</dbReference>